<organism evidence="6 7">
    <name type="scientific">Amycolatopsis ultiminotia</name>
    <dbReference type="NCBI Taxonomy" id="543629"/>
    <lineage>
        <taxon>Bacteria</taxon>
        <taxon>Bacillati</taxon>
        <taxon>Actinomycetota</taxon>
        <taxon>Actinomycetes</taxon>
        <taxon>Pseudonocardiales</taxon>
        <taxon>Pseudonocardiaceae</taxon>
        <taxon>Amycolatopsis</taxon>
    </lineage>
</organism>
<evidence type="ECO:0000313" key="6">
    <source>
        <dbReference type="EMBL" id="GAA3529081.1"/>
    </source>
</evidence>
<dbReference type="CDD" id="cd03215">
    <property type="entry name" value="ABC_Carb_Monos_II"/>
    <property type="match status" value="1"/>
</dbReference>
<dbReference type="PROSITE" id="PS50893">
    <property type="entry name" value="ABC_TRANSPORTER_2"/>
    <property type="match status" value="2"/>
</dbReference>
<evidence type="ECO:0000259" key="5">
    <source>
        <dbReference type="PROSITE" id="PS50893"/>
    </source>
</evidence>
<dbReference type="PROSITE" id="PS00211">
    <property type="entry name" value="ABC_TRANSPORTER_1"/>
    <property type="match status" value="1"/>
</dbReference>
<evidence type="ECO:0000313" key="7">
    <source>
        <dbReference type="Proteomes" id="UP001500689"/>
    </source>
</evidence>
<dbReference type="InterPro" id="IPR017871">
    <property type="entry name" value="ABC_transporter-like_CS"/>
</dbReference>
<proteinExistence type="predicted"/>
<dbReference type="SUPFAM" id="SSF52540">
    <property type="entry name" value="P-loop containing nucleoside triphosphate hydrolases"/>
    <property type="match status" value="2"/>
</dbReference>
<dbReference type="InterPro" id="IPR050107">
    <property type="entry name" value="ABC_carbohydrate_import_ATPase"/>
</dbReference>
<name>A0ABP6V676_9PSEU</name>
<feature type="domain" description="ABC transporter" evidence="5">
    <location>
        <begin position="9"/>
        <end position="245"/>
    </location>
</feature>
<feature type="domain" description="ABC transporter" evidence="5">
    <location>
        <begin position="259"/>
        <end position="503"/>
    </location>
</feature>
<dbReference type="PANTHER" id="PTHR43790:SF9">
    <property type="entry name" value="GALACTOFURANOSE TRANSPORTER ATP-BINDING PROTEIN YTFR"/>
    <property type="match status" value="1"/>
</dbReference>
<dbReference type="CDD" id="cd03216">
    <property type="entry name" value="ABC_Carb_Monos_I"/>
    <property type="match status" value="1"/>
</dbReference>
<dbReference type="EMBL" id="BAAAZN010000001">
    <property type="protein sequence ID" value="GAA3529081.1"/>
    <property type="molecule type" value="Genomic_DNA"/>
</dbReference>
<dbReference type="SMART" id="SM00382">
    <property type="entry name" value="AAA"/>
    <property type="match status" value="2"/>
</dbReference>
<keyword evidence="2" id="KW-0677">Repeat</keyword>
<comment type="caution">
    <text evidence="6">The sequence shown here is derived from an EMBL/GenBank/DDBJ whole genome shotgun (WGS) entry which is preliminary data.</text>
</comment>
<reference evidence="7" key="1">
    <citation type="journal article" date="2019" name="Int. J. Syst. Evol. Microbiol.">
        <title>The Global Catalogue of Microorganisms (GCM) 10K type strain sequencing project: providing services to taxonomists for standard genome sequencing and annotation.</title>
        <authorList>
            <consortium name="The Broad Institute Genomics Platform"/>
            <consortium name="The Broad Institute Genome Sequencing Center for Infectious Disease"/>
            <person name="Wu L."/>
            <person name="Ma J."/>
        </authorList>
    </citation>
    <scope>NUCLEOTIDE SEQUENCE [LARGE SCALE GENOMIC DNA]</scope>
    <source>
        <strain evidence="7">JCM 16898</strain>
    </source>
</reference>
<sequence length="508" mass="54182">MTTTRNPVLQLQGVHKSYGNLVALSDAGLTVTAPGEVHALGGENGSGKSTLLGVLSGQTRPDKGEILLDGRRVSFRNPADAIAHGICMVSQETSIAPDLTAGENVLLGRLERRWWGVDRSSSVDTARGYLGRLGSRLDPRTPARELRADQLQIVEIARALSMNARILILDEPTSSLAADEADALLEAIDELRRDDVVVLFVSHRMPEVFAIADRITVLRDGSVAYTGPAETQSAETLVTAMLGEAKAAHDRELSDTRTTRLGDVALEVSDLTAPGAFEDIGLSVRHGEIVGLAGLEGAGRSELLESLFGVRPVTGGRISVDGRAFTPRNPRAAIDAGVAYLPPDRKERGLVLSMSTLGNAGMVGTLGRKRWRRPAVRHEQGLIGDLVRRTRLRVKAPHEPVGTLSGGNQQKVSLGKWLVAGQHILLLDEPTRGVDVGAKMEIHALLRAAADDGAAVLVSSSENEELLAVCDRILVMARRRVVAEVSAAGATLGEVTRLSREGVHEPVD</sequence>
<dbReference type="Gene3D" id="3.40.50.300">
    <property type="entry name" value="P-loop containing nucleotide triphosphate hydrolases"/>
    <property type="match status" value="2"/>
</dbReference>
<accession>A0ABP6V676</accession>
<keyword evidence="7" id="KW-1185">Reference proteome</keyword>
<keyword evidence="4 6" id="KW-0067">ATP-binding</keyword>
<dbReference type="GO" id="GO:0005524">
    <property type="term" value="F:ATP binding"/>
    <property type="evidence" value="ECO:0007669"/>
    <property type="project" value="UniProtKB-KW"/>
</dbReference>
<evidence type="ECO:0000256" key="3">
    <source>
        <dbReference type="ARBA" id="ARBA00022741"/>
    </source>
</evidence>
<keyword evidence="3" id="KW-0547">Nucleotide-binding</keyword>
<dbReference type="PANTHER" id="PTHR43790">
    <property type="entry name" value="CARBOHYDRATE TRANSPORT ATP-BINDING PROTEIN MG119-RELATED"/>
    <property type="match status" value="1"/>
</dbReference>
<dbReference type="InterPro" id="IPR027417">
    <property type="entry name" value="P-loop_NTPase"/>
</dbReference>
<gene>
    <name evidence="6" type="ORF">GCM10022222_10180</name>
</gene>
<keyword evidence="1" id="KW-0813">Transport</keyword>
<evidence type="ECO:0000256" key="1">
    <source>
        <dbReference type="ARBA" id="ARBA00022448"/>
    </source>
</evidence>
<dbReference type="Pfam" id="PF00005">
    <property type="entry name" value="ABC_tran"/>
    <property type="match status" value="2"/>
</dbReference>
<evidence type="ECO:0000256" key="2">
    <source>
        <dbReference type="ARBA" id="ARBA00022737"/>
    </source>
</evidence>
<dbReference type="InterPro" id="IPR003593">
    <property type="entry name" value="AAA+_ATPase"/>
</dbReference>
<dbReference type="RefSeq" id="WP_344855727.1">
    <property type="nucleotide sequence ID" value="NZ_BAAAZN010000001.1"/>
</dbReference>
<protein>
    <submittedName>
        <fullName evidence="6">Sugar ABC transporter ATP-binding protein</fullName>
    </submittedName>
</protein>
<evidence type="ECO:0000256" key="4">
    <source>
        <dbReference type="ARBA" id="ARBA00022840"/>
    </source>
</evidence>
<dbReference type="InterPro" id="IPR003439">
    <property type="entry name" value="ABC_transporter-like_ATP-bd"/>
</dbReference>
<dbReference type="Proteomes" id="UP001500689">
    <property type="component" value="Unassembled WGS sequence"/>
</dbReference>